<evidence type="ECO:0000313" key="4">
    <source>
        <dbReference type="Proteomes" id="UP000602510"/>
    </source>
</evidence>
<dbReference type="AlphaFoldDB" id="A0A833W5L2"/>
<reference evidence="2" key="1">
    <citation type="submission" date="2020-04" db="EMBL/GenBank/DDBJ databases">
        <title>Hybrid Assembly of Korean Phytophthora infestans isolates.</title>
        <authorList>
            <person name="Prokchorchik M."/>
            <person name="Lee Y."/>
            <person name="Seo J."/>
            <person name="Cho J.-H."/>
            <person name="Park Y.-E."/>
            <person name="Jang D.-C."/>
            <person name="Im J.-S."/>
            <person name="Choi J.-G."/>
            <person name="Park H.-J."/>
            <person name="Lee G.-B."/>
            <person name="Lee Y.-G."/>
            <person name="Hong S.-Y."/>
            <person name="Cho K."/>
            <person name="Sohn K.H."/>
        </authorList>
    </citation>
    <scope>NUCLEOTIDE SEQUENCE</scope>
    <source>
        <strain evidence="2">KR_1_A1</strain>
        <strain evidence="3">KR_2_A2</strain>
    </source>
</reference>
<name>A0A833W5L2_PHYIN</name>
<evidence type="ECO:0000256" key="1">
    <source>
        <dbReference type="SAM" id="Coils"/>
    </source>
</evidence>
<evidence type="ECO:0008006" key="5">
    <source>
        <dbReference type="Google" id="ProtNLM"/>
    </source>
</evidence>
<dbReference type="EMBL" id="WSZM01000092">
    <property type="protein sequence ID" value="KAF4043144.1"/>
    <property type="molecule type" value="Genomic_DNA"/>
</dbReference>
<dbReference type="EMBL" id="JAACNO010002776">
    <property type="protein sequence ID" value="KAF4130883.1"/>
    <property type="molecule type" value="Genomic_DNA"/>
</dbReference>
<dbReference type="Proteomes" id="UP000602510">
    <property type="component" value="Unassembled WGS sequence"/>
</dbReference>
<keyword evidence="1" id="KW-0175">Coiled coil</keyword>
<comment type="caution">
    <text evidence="2">The sequence shown here is derived from an EMBL/GenBank/DDBJ whole genome shotgun (WGS) entry which is preliminary data.</text>
</comment>
<evidence type="ECO:0000313" key="2">
    <source>
        <dbReference type="EMBL" id="KAF4043144.1"/>
    </source>
</evidence>
<evidence type="ECO:0000313" key="3">
    <source>
        <dbReference type="EMBL" id="KAF4130883.1"/>
    </source>
</evidence>
<protein>
    <recommendedName>
        <fullName evidence="5">M96 mating-specific protein family</fullName>
    </recommendedName>
</protein>
<keyword evidence="4" id="KW-1185">Reference proteome</keyword>
<accession>A0A833W5L2</accession>
<organism evidence="2 4">
    <name type="scientific">Phytophthora infestans</name>
    <name type="common">Potato late blight agent</name>
    <name type="synonym">Botrytis infestans</name>
    <dbReference type="NCBI Taxonomy" id="4787"/>
    <lineage>
        <taxon>Eukaryota</taxon>
        <taxon>Sar</taxon>
        <taxon>Stramenopiles</taxon>
        <taxon>Oomycota</taxon>
        <taxon>Peronosporomycetes</taxon>
        <taxon>Peronosporales</taxon>
        <taxon>Peronosporaceae</taxon>
        <taxon>Phytophthora</taxon>
    </lineage>
</organism>
<feature type="coiled-coil region" evidence="1">
    <location>
        <begin position="51"/>
        <end position="85"/>
    </location>
</feature>
<gene>
    <name evidence="2" type="ORF">GN244_ATG04622</name>
    <name evidence="3" type="ORF">GN958_ATG19888</name>
</gene>
<sequence length="374" mass="42772">MTLDAVLISEVESFLSSFDISALFSPQVECDAELLLSNNLAPNNQRTKEECERHKEYRKRRRAERERLEQEVSELKTKLACERKRQLSMSGRRMVSWCHLEARMVSEERHRRLIAAVSAHTTLIQQYREVTQGRQDPDSTRTLPDSGITHCPLKWPHVESFDSAFYKASALTFDTIYAQTDEVLGNAGLNLPNDQYGTNTDERELSSGKTYFQYVDKRTFASNFEQSCATLKRTLLLHHPETHQFCKDLELPDTAVAFKFRASTRLKSGKDASVLFRVINRCYNEDNRMVVVWRVFAEAEGAFTGMHADEFGWGVLTTSGESENESIMQRFACYVPMNVSSVGNEQLTKRFANAVMEVSTTNSEEIACRLENLL</sequence>
<dbReference type="Proteomes" id="UP000704712">
    <property type="component" value="Unassembled WGS sequence"/>
</dbReference>
<proteinExistence type="predicted"/>